<organism evidence="3 4">
    <name type="scientific">Dioscorea zingiberensis</name>
    <dbReference type="NCBI Taxonomy" id="325984"/>
    <lineage>
        <taxon>Eukaryota</taxon>
        <taxon>Viridiplantae</taxon>
        <taxon>Streptophyta</taxon>
        <taxon>Embryophyta</taxon>
        <taxon>Tracheophyta</taxon>
        <taxon>Spermatophyta</taxon>
        <taxon>Magnoliopsida</taxon>
        <taxon>Liliopsida</taxon>
        <taxon>Dioscoreales</taxon>
        <taxon>Dioscoreaceae</taxon>
        <taxon>Dioscorea</taxon>
    </lineage>
</organism>
<dbReference type="AlphaFoldDB" id="A0A9D5HKY9"/>
<feature type="compositionally biased region" description="Low complexity" evidence="1">
    <location>
        <begin position="1"/>
        <end position="27"/>
    </location>
</feature>
<gene>
    <name evidence="3" type="ORF">J5N97_008659</name>
</gene>
<evidence type="ECO:0000313" key="3">
    <source>
        <dbReference type="EMBL" id="KAJ0980404.1"/>
    </source>
</evidence>
<name>A0A9D5HKY9_9LILI</name>
<dbReference type="InterPro" id="IPR021099">
    <property type="entry name" value="PORR_domain"/>
</dbReference>
<feature type="domain" description="PORR" evidence="2">
    <location>
        <begin position="45"/>
        <end position="378"/>
    </location>
</feature>
<dbReference type="OrthoDB" id="1676166at2759"/>
<keyword evidence="4" id="KW-1185">Reference proteome</keyword>
<dbReference type="Proteomes" id="UP001085076">
    <property type="component" value="Miscellaneous, Linkage group lg02"/>
</dbReference>
<accession>A0A9D5HKY9</accession>
<proteinExistence type="predicted"/>
<reference evidence="3" key="1">
    <citation type="submission" date="2021-03" db="EMBL/GenBank/DDBJ databases">
        <authorList>
            <person name="Li Z."/>
            <person name="Yang C."/>
        </authorList>
    </citation>
    <scope>NUCLEOTIDE SEQUENCE</scope>
    <source>
        <strain evidence="3">Dzin_1.0</strain>
        <tissue evidence="3">Leaf</tissue>
    </source>
</reference>
<dbReference type="GO" id="GO:0003723">
    <property type="term" value="F:RNA binding"/>
    <property type="evidence" value="ECO:0007669"/>
    <property type="project" value="InterPro"/>
</dbReference>
<sequence length="489" mass="56150">MLARRAASASPAASSSPYLPSSFQSSPMSVYSSKSNRRPKKKIYHREPLLDHAMDLQKKPALLLRLRSLILSRPSHSLLLRDLEKEVGFVSKWSFLSLIQRHPSVFKVSGGAPSRSPISVRLTDKAFKVSIEEPRVRELMEPILVRNLRKLLMMSMDCRVPLDKIRLIESELGLPRDFEDGFISRFPDYFSIKNVDGVEFLCLENWDSSLAVTVREERLNFLTVPLEKKKDKRVPRDGNFEGPFAFKLKFPAGFRPNKSYLEEVVRWQKMAFPSPYLNARRIQPATPQARKRAVAVLHEILSLTMEKRLTSDKLDAFHNEYQLPCRLLLCLVKNHGMFYITNKGERSTVFLKDAYDGCNLIQKCPLLRFNDKFVALIGSWLIYWLFGSPGALDMLQLIICFLIEGPVSNLSYSEHCKNLAFHKSSSEMFASDRIKLPKPALHLAKLKYFSHLNLEVYQHVEVGRWDEKVRYSLALGIFLAEMTSNADYG</sequence>
<protein>
    <recommendedName>
        <fullName evidence="2">PORR domain-containing protein</fullName>
    </recommendedName>
</protein>
<dbReference type="InterPro" id="IPR045040">
    <property type="entry name" value="PORR_fam"/>
</dbReference>
<dbReference type="EMBL" id="JAGGNH010000002">
    <property type="protein sequence ID" value="KAJ0980404.1"/>
    <property type="molecule type" value="Genomic_DNA"/>
</dbReference>
<comment type="caution">
    <text evidence="3">The sequence shown here is derived from an EMBL/GenBank/DDBJ whole genome shotgun (WGS) entry which is preliminary data.</text>
</comment>
<dbReference type="PANTHER" id="PTHR31476:SF11">
    <property type="entry name" value="UBIQUITIN CARBOXYL-TERMINAL HYDROLASE FAMILY PROTEIN"/>
    <property type="match status" value="1"/>
</dbReference>
<evidence type="ECO:0000256" key="1">
    <source>
        <dbReference type="SAM" id="MobiDB-lite"/>
    </source>
</evidence>
<dbReference type="Pfam" id="PF11955">
    <property type="entry name" value="PORR"/>
    <property type="match status" value="1"/>
</dbReference>
<feature type="region of interest" description="Disordered" evidence="1">
    <location>
        <begin position="1"/>
        <end position="41"/>
    </location>
</feature>
<dbReference type="PANTHER" id="PTHR31476">
    <property type="entry name" value="PROTEIN WHAT'S THIS FACTOR 1 HOMOLOG, CHLOROPLASTIC"/>
    <property type="match status" value="1"/>
</dbReference>
<evidence type="ECO:0000313" key="4">
    <source>
        <dbReference type="Proteomes" id="UP001085076"/>
    </source>
</evidence>
<reference evidence="3" key="2">
    <citation type="journal article" date="2022" name="Hortic Res">
        <title>The genome of Dioscorea zingiberensis sheds light on the biosynthesis, origin and evolution of the medicinally important diosgenin saponins.</title>
        <authorList>
            <person name="Li Y."/>
            <person name="Tan C."/>
            <person name="Li Z."/>
            <person name="Guo J."/>
            <person name="Li S."/>
            <person name="Chen X."/>
            <person name="Wang C."/>
            <person name="Dai X."/>
            <person name="Yang H."/>
            <person name="Song W."/>
            <person name="Hou L."/>
            <person name="Xu J."/>
            <person name="Tong Z."/>
            <person name="Xu A."/>
            <person name="Yuan X."/>
            <person name="Wang W."/>
            <person name="Yang Q."/>
            <person name="Chen L."/>
            <person name="Sun Z."/>
            <person name="Wang K."/>
            <person name="Pan B."/>
            <person name="Chen J."/>
            <person name="Bao Y."/>
            <person name="Liu F."/>
            <person name="Qi X."/>
            <person name="Gang D.R."/>
            <person name="Wen J."/>
            <person name="Li J."/>
        </authorList>
    </citation>
    <scope>NUCLEOTIDE SEQUENCE</scope>
    <source>
        <strain evidence="3">Dzin_1.0</strain>
    </source>
</reference>
<evidence type="ECO:0000259" key="2">
    <source>
        <dbReference type="Pfam" id="PF11955"/>
    </source>
</evidence>